<feature type="transmembrane region" description="Helical" evidence="6">
    <location>
        <begin position="163"/>
        <end position="188"/>
    </location>
</feature>
<proteinExistence type="inferred from homology"/>
<comment type="caution">
    <text evidence="8">The sequence shown here is derived from an EMBL/GenBank/DDBJ whole genome shotgun (WGS) entry which is preliminary data.</text>
</comment>
<dbReference type="VEuPathDB" id="FungiDB:P174DRAFT_470500"/>
<evidence type="ECO:0000313" key="8">
    <source>
        <dbReference type="EMBL" id="PKX89315.1"/>
    </source>
</evidence>
<reference evidence="9" key="1">
    <citation type="journal article" date="2018" name="Proc. Natl. Acad. Sci. U.S.A.">
        <title>Linking secondary metabolites to gene clusters through genome sequencing of six diverse Aspergillus species.</title>
        <authorList>
            <person name="Kaerboelling I."/>
            <person name="Vesth T.C."/>
            <person name="Frisvad J.C."/>
            <person name="Nybo J.L."/>
            <person name="Theobald S."/>
            <person name="Kuo A."/>
            <person name="Bowyer P."/>
            <person name="Matsuda Y."/>
            <person name="Mondo S."/>
            <person name="Lyhne E.K."/>
            <person name="Kogle M.E."/>
            <person name="Clum A."/>
            <person name="Lipzen A."/>
            <person name="Salamov A."/>
            <person name="Ngan C.Y."/>
            <person name="Daum C."/>
            <person name="Chiniquy J."/>
            <person name="Barry K."/>
            <person name="LaButti K."/>
            <person name="Haridas S."/>
            <person name="Simmons B.A."/>
            <person name="Magnuson J.K."/>
            <person name="Mortensen U.H."/>
            <person name="Larsen T.O."/>
            <person name="Grigoriev I.V."/>
            <person name="Baker S.E."/>
            <person name="Andersen M.R."/>
        </authorList>
    </citation>
    <scope>NUCLEOTIDE SEQUENCE [LARGE SCALE GENOMIC DNA]</scope>
    <source>
        <strain evidence="9">IBT 16806</strain>
    </source>
</reference>
<dbReference type="Pfam" id="PF07690">
    <property type="entry name" value="MFS_1"/>
    <property type="match status" value="1"/>
</dbReference>
<feature type="transmembrane region" description="Helical" evidence="6">
    <location>
        <begin position="195"/>
        <end position="214"/>
    </location>
</feature>
<dbReference type="GeneID" id="36537917"/>
<evidence type="ECO:0000259" key="7">
    <source>
        <dbReference type="PROSITE" id="PS50850"/>
    </source>
</evidence>
<dbReference type="FunFam" id="1.20.1250.20:FF:000011">
    <property type="entry name" value="MFS multidrug transporter, putative"/>
    <property type="match status" value="1"/>
</dbReference>
<dbReference type="SUPFAM" id="SSF103473">
    <property type="entry name" value="MFS general substrate transporter"/>
    <property type="match status" value="1"/>
</dbReference>
<feature type="transmembrane region" description="Helical" evidence="6">
    <location>
        <begin position="340"/>
        <end position="360"/>
    </location>
</feature>
<evidence type="ECO:0000256" key="4">
    <source>
        <dbReference type="ARBA" id="ARBA00022989"/>
    </source>
</evidence>
<dbReference type="EMBL" id="MSZS01000010">
    <property type="protein sequence ID" value="PKX89315.1"/>
    <property type="molecule type" value="Genomic_DNA"/>
</dbReference>
<dbReference type="Proteomes" id="UP000234474">
    <property type="component" value="Unassembled WGS sequence"/>
</dbReference>
<evidence type="ECO:0000256" key="2">
    <source>
        <dbReference type="ARBA" id="ARBA00008335"/>
    </source>
</evidence>
<feature type="transmembrane region" description="Helical" evidence="6">
    <location>
        <begin position="106"/>
        <end position="129"/>
    </location>
</feature>
<name>A0A2I1BVC8_ASPN1</name>
<keyword evidence="9" id="KW-1185">Reference proteome</keyword>
<dbReference type="OMA" id="PAVHMIM"/>
<feature type="transmembrane region" description="Helical" evidence="6">
    <location>
        <begin position="295"/>
        <end position="320"/>
    </location>
</feature>
<dbReference type="PROSITE" id="PS50850">
    <property type="entry name" value="MFS"/>
    <property type="match status" value="1"/>
</dbReference>
<keyword evidence="4 6" id="KW-1133">Transmembrane helix</keyword>
<feature type="transmembrane region" description="Helical" evidence="6">
    <location>
        <begin position="441"/>
        <end position="462"/>
    </location>
</feature>
<keyword evidence="5 6" id="KW-0472">Membrane</keyword>
<dbReference type="Gene3D" id="1.20.1250.20">
    <property type="entry name" value="MFS general substrate transporter like domains"/>
    <property type="match status" value="1"/>
</dbReference>
<protein>
    <submittedName>
        <fullName evidence="8">Putative MFS multidrug transporter</fullName>
    </submittedName>
</protein>
<evidence type="ECO:0000256" key="6">
    <source>
        <dbReference type="SAM" id="Phobius"/>
    </source>
</evidence>
<dbReference type="InterPro" id="IPR020846">
    <property type="entry name" value="MFS_dom"/>
</dbReference>
<dbReference type="AlphaFoldDB" id="A0A2I1BVC8"/>
<sequence length="510" mass="55558">MSQNRRRHHSNTPTSNGLVPLNMAHLLPARKTAQTQHLSSMDMEEPSIIDWDGPYDPARPVNWSKSKKWRNIFSIAFLTFLTPLTSSIVAPAVHMIMGTFHSTNKVLGSFVVSIYLLGFAVGPLVLAPLSEIYGRLYVYQVSTAIFILWNVACALAPNLGALLAFRLFAGISGSSPLTLGAGSVADLFVEKERGVAMALYGIGPLMGPVIGPIAGGYLSEAAGWRWVFWLLVIVSGVALLFATILQSETFEPVLLQRRIKQQRKETGDLIMRSTSARRIDPKQNMVQSIVRPLKLLALSPIVALFAIYMGVVFGYLYLLFTTIPAVYRETYHFSEGSSGLVYIGVGVGALIGMVAFGALSDRILVRLTAKNNGTSEPEFRLPLLVPGSLLLPIGFFWYGWSADKRLHWMMPVVGIGWIGCGITATILAIQGYLIDAYSEYAASAVAAITVFRCLVGAFLPLAGPPMYSSLGLGWGNSLLGFIGLGLLPLPAVFYFYGRAIRTSPRFRVSL</sequence>
<feature type="transmembrane region" description="Helical" evidence="6">
    <location>
        <begin position="72"/>
        <end position="94"/>
    </location>
</feature>
<organism evidence="8 9">
    <name type="scientific">Aspergillus novofumigatus (strain IBT 16806)</name>
    <dbReference type="NCBI Taxonomy" id="1392255"/>
    <lineage>
        <taxon>Eukaryota</taxon>
        <taxon>Fungi</taxon>
        <taxon>Dikarya</taxon>
        <taxon>Ascomycota</taxon>
        <taxon>Pezizomycotina</taxon>
        <taxon>Eurotiomycetes</taxon>
        <taxon>Eurotiomycetidae</taxon>
        <taxon>Eurotiales</taxon>
        <taxon>Aspergillaceae</taxon>
        <taxon>Aspergillus</taxon>
        <taxon>Aspergillus subgen. Fumigati</taxon>
    </lineage>
</organism>
<evidence type="ECO:0000313" key="9">
    <source>
        <dbReference type="Proteomes" id="UP000234474"/>
    </source>
</evidence>
<feature type="domain" description="Major facilitator superfamily (MFS) profile" evidence="7">
    <location>
        <begin position="71"/>
        <end position="500"/>
    </location>
</feature>
<dbReference type="InterPro" id="IPR036259">
    <property type="entry name" value="MFS_trans_sf"/>
</dbReference>
<comment type="subcellular location">
    <subcellularLocation>
        <location evidence="1">Membrane</location>
        <topology evidence="1">Multi-pass membrane protein</topology>
    </subcellularLocation>
</comment>
<dbReference type="InterPro" id="IPR011701">
    <property type="entry name" value="MFS"/>
</dbReference>
<comment type="similarity">
    <text evidence="2">Belongs to the major facilitator superfamily.</text>
</comment>
<dbReference type="PANTHER" id="PTHR23502">
    <property type="entry name" value="MAJOR FACILITATOR SUPERFAMILY"/>
    <property type="match status" value="1"/>
</dbReference>
<feature type="transmembrane region" description="Helical" evidence="6">
    <location>
        <begin position="406"/>
        <end position="429"/>
    </location>
</feature>
<evidence type="ECO:0000256" key="3">
    <source>
        <dbReference type="ARBA" id="ARBA00022692"/>
    </source>
</evidence>
<dbReference type="RefSeq" id="XP_024677910.1">
    <property type="nucleotide sequence ID" value="XM_024830590.1"/>
</dbReference>
<dbReference type="OrthoDB" id="5296287at2759"/>
<evidence type="ECO:0000256" key="1">
    <source>
        <dbReference type="ARBA" id="ARBA00004141"/>
    </source>
</evidence>
<gene>
    <name evidence="8" type="ORF">P174DRAFT_470500</name>
</gene>
<feature type="transmembrane region" description="Helical" evidence="6">
    <location>
        <begin position="136"/>
        <end position="157"/>
    </location>
</feature>
<dbReference type="CDD" id="cd17323">
    <property type="entry name" value="MFS_Tpo1_MDR_like"/>
    <property type="match status" value="1"/>
</dbReference>
<dbReference type="PANTHER" id="PTHR23502:SF68">
    <property type="entry name" value="MULTIDRUG TRANSPORTER, PUTATIVE (AFU_ORTHOLOGUE AFUA_3G01120)-RELATED"/>
    <property type="match status" value="1"/>
</dbReference>
<feature type="transmembrane region" description="Helical" evidence="6">
    <location>
        <begin position="381"/>
        <end position="400"/>
    </location>
</feature>
<feature type="transmembrane region" description="Helical" evidence="6">
    <location>
        <begin position="474"/>
        <end position="497"/>
    </location>
</feature>
<dbReference type="GO" id="GO:0022857">
    <property type="term" value="F:transmembrane transporter activity"/>
    <property type="evidence" value="ECO:0007669"/>
    <property type="project" value="InterPro"/>
</dbReference>
<keyword evidence="3 6" id="KW-0812">Transmembrane</keyword>
<evidence type="ECO:0000256" key="5">
    <source>
        <dbReference type="ARBA" id="ARBA00023136"/>
    </source>
</evidence>
<feature type="transmembrane region" description="Helical" evidence="6">
    <location>
        <begin position="226"/>
        <end position="245"/>
    </location>
</feature>
<dbReference type="GO" id="GO:0016020">
    <property type="term" value="C:membrane"/>
    <property type="evidence" value="ECO:0007669"/>
    <property type="project" value="UniProtKB-SubCell"/>
</dbReference>
<dbReference type="STRING" id="1392255.A0A2I1BVC8"/>
<accession>A0A2I1BVC8</accession>